<dbReference type="GO" id="GO:0016787">
    <property type="term" value="F:hydrolase activity"/>
    <property type="evidence" value="ECO:0007669"/>
    <property type="project" value="UniProtKB-KW"/>
</dbReference>
<comment type="caution">
    <text evidence="11">The sequence shown here is derived from an EMBL/GenBank/DDBJ whole genome shotgun (WGS) entry which is preliminary data.</text>
</comment>
<comment type="catalytic activity">
    <reaction evidence="7">
        <text>adenosine + H2O + H(+) = inosine + NH4(+)</text>
        <dbReference type="Rhea" id="RHEA:24408"/>
        <dbReference type="ChEBI" id="CHEBI:15377"/>
        <dbReference type="ChEBI" id="CHEBI:15378"/>
        <dbReference type="ChEBI" id="CHEBI:16335"/>
        <dbReference type="ChEBI" id="CHEBI:17596"/>
        <dbReference type="ChEBI" id="CHEBI:28938"/>
        <dbReference type="EC" id="3.5.4.4"/>
    </reaction>
    <physiologicalReaction direction="left-to-right" evidence="7">
        <dbReference type="Rhea" id="RHEA:24409"/>
    </physiologicalReaction>
</comment>
<dbReference type="AlphaFoldDB" id="A0A7W2F9F2"/>
<dbReference type="InterPro" id="IPR003730">
    <property type="entry name" value="Cu_polyphenol_OxRdtase"/>
</dbReference>
<name>A0A7W2F9F2_9BURK</name>
<evidence type="ECO:0000313" key="11">
    <source>
        <dbReference type="EMBL" id="MBA5687522.1"/>
    </source>
</evidence>
<evidence type="ECO:0000256" key="10">
    <source>
        <dbReference type="RuleBase" id="RU361274"/>
    </source>
</evidence>
<dbReference type="CDD" id="cd16833">
    <property type="entry name" value="YfiH"/>
    <property type="match status" value="1"/>
</dbReference>
<organism evidence="11 12">
    <name type="scientific">Rugamonas apoptosis</name>
    <dbReference type="NCBI Taxonomy" id="2758570"/>
    <lineage>
        <taxon>Bacteria</taxon>
        <taxon>Pseudomonadati</taxon>
        <taxon>Pseudomonadota</taxon>
        <taxon>Betaproteobacteria</taxon>
        <taxon>Burkholderiales</taxon>
        <taxon>Oxalobacteraceae</taxon>
        <taxon>Telluria group</taxon>
        <taxon>Rugamonas</taxon>
    </lineage>
</organism>
<evidence type="ECO:0000313" key="12">
    <source>
        <dbReference type="Proteomes" id="UP000573499"/>
    </source>
</evidence>
<dbReference type="GO" id="GO:0017061">
    <property type="term" value="F:S-methyl-5-thioadenosine phosphorylase activity"/>
    <property type="evidence" value="ECO:0007669"/>
    <property type="project" value="UniProtKB-EC"/>
</dbReference>
<comment type="catalytic activity">
    <reaction evidence="9">
        <text>S-methyl-5'-thioadenosine + phosphate = 5-(methylsulfanyl)-alpha-D-ribose 1-phosphate + adenine</text>
        <dbReference type="Rhea" id="RHEA:11852"/>
        <dbReference type="ChEBI" id="CHEBI:16708"/>
        <dbReference type="ChEBI" id="CHEBI:17509"/>
        <dbReference type="ChEBI" id="CHEBI:43474"/>
        <dbReference type="ChEBI" id="CHEBI:58533"/>
        <dbReference type="EC" id="2.4.2.28"/>
    </reaction>
    <physiologicalReaction direction="left-to-right" evidence="9">
        <dbReference type="Rhea" id="RHEA:11853"/>
    </physiologicalReaction>
</comment>
<dbReference type="EMBL" id="JACEZU010000004">
    <property type="protein sequence ID" value="MBA5687522.1"/>
    <property type="molecule type" value="Genomic_DNA"/>
</dbReference>
<dbReference type="Pfam" id="PF02578">
    <property type="entry name" value="Cu-oxidase_4"/>
    <property type="match status" value="1"/>
</dbReference>
<keyword evidence="5" id="KW-0378">Hydrolase</keyword>
<comment type="similarity">
    <text evidence="2 10">Belongs to the purine nucleoside phosphorylase YfiH/LACC1 family.</text>
</comment>
<protein>
    <recommendedName>
        <fullName evidence="10">Purine nucleoside phosphorylase</fullName>
    </recommendedName>
</protein>
<evidence type="ECO:0000256" key="6">
    <source>
        <dbReference type="ARBA" id="ARBA00022833"/>
    </source>
</evidence>
<evidence type="ECO:0000256" key="4">
    <source>
        <dbReference type="ARBA" id="ARBA00022723"/>
    </source>
</evidence>
<dbReference type="PANTHER" id="PTHR30616:SF2">
    <property type="entry name" value="PURINE NUCLEOSIDE PHOSPHORYLASE LACC1"/>
    <property type="match status" value="1"/>
</dbReference>
<keyword evidence="3" id="KW-0808">Transferase</keyword>
<keyword evidence="6" id="KW-0862">Zinc</keyword>
<evidence type="ECO:0000256" key="7">
    <source>
        <dbReference type="ARBA" id="ARBA00047989"/>
    </source>
</evidence>
<comment type="catalytic activity">
    <reaction evidence="1">
        <text>inosine + phosphate = alpha-D-ribose 1-phosphate + hypoxanthine</text>
        <dbReference type="Rhea" id="RHEA:27646"/>
        <dbReference type="ChEBI" id="CHEBI:17368"/>
        <dbReference type="ChEBI" id="CHEBI:17596"/>
        <dbReference type="ChEBI" id="CHEBI:43474"/>
        <dbReference type="ChEBI" id="CHEBI:57720"/>
        <dbReference type="EC" id="2.4.2.1"/>
    </reaction>
    <physiologicalReaction direction="left-to-right" evidence="1">
        <dbReference type="Rhea" id="RHEA:27647"/>
    </physiologicalReaction>
</comment>
<comment type="catalytic activity">
    <reaction evidence="8">
        <text>adenosine + phosphate = alpha-D-ribose 1-phosphate + adenine</text>
        <dbReference type="Rhea" id="RHEA:27642"/>
        <dbReference type="ChEBI" id="CHEBI:16335"/>
        <dbReference type="ChEBI" id="CHEBI:16708"/>
        <dbReference type="ChEBI" id="CHEBI:43474"/>
        <dbReference type="ChEBI" id="CHEBI:57720"/>
        <dbReference type="EC" id="2.4.2.1"/>
    </reaction>
    <physiologicalReaction direction="left-to-right" evidence="8">
        <dbReference type="Rhea" id="RHEA:27643"/>
    </physiologicalReaction>
</comment>
<dbReference type="PANTHER" id="PTHR30616">
    <property type="entry name" value="UNCHARACTERIZED PROTEIN YFIH"/>
    <property type="match status" value="1"/>
</dbReference>
<dbReference type="SUPFAM" id="SSF64438">
    <property type="entry name" value="CNF1/YfiH-like putative cysteine hydrolases"/>
    <property type="match status" value="1"/>
</dbReference>
<evidence type="ECO:0000256" key="9">
    <source>
        <dbReference type="ARBA" id="ARBA00049893"/>
    </source>
</evidence>
<dbReference type="Gene3D" id="3.60.140.10">
    <property type="entry name" value="CNF1/YfiH-like putative cysteine hydrolases"/>
    <property type="match status" value="1"/>
</dbReference>
<evidence type="ECO:0000256" key="1">
    <source>
        <dbReference type="ARBA" id="ARBA00000553"/>
    </source>
</evidence>
<evidence type="ECO:0000256" key="3">
    <source>
        <dbReference type="ARBA" id="ARBA00022679"/>
    </source>
</evidence>
<gene>
    <name evidence="11" type="primary">pgeF</name>
    <name evidence="11" type="ORF">H3H39_10735</name>
</gene>
<evidence type="ECO:0000256" key="5">
    <source>
        <dbReference type="ARBA" id="ARBA00022801"/>
    </source>
</evidence>
<evidence type="ECO:0000256" key="8">
    <source>
        <dbReference type="ARBA" id="ARBA00048968"/>
    </source>
</evidence>
<keyword evidence="12" id="KW-1185">Reference proteome</keyword>
<dbReference type="Proteomes" id="UP000573499">
    <property type="component" value="Unassembled WGS sequence"/>
</dbReference>
<reference evidence="11 12" key="1">
    <citation type="submission" date="2020-07" db="EMBL/GenBank/DDBJ databases">
        <title>Novel species isolated from subtropical streams in China.</title>
        <authorList>
            <person name="Lu H."/>
        </authorList>
    </citation>
    <scope>NUCLEOTIDE SEQUENCE [LARGE SCALE GENOMIC DNA]</scope>
    <source>
        <strain evidence="11 12">LX47W</strain>
    </source>
</reference>
<dbReference type="RefSeq" id="WP_182153354.1">
    <property type="nucleotide sequence ID" value="NZ_JACEZU010000004.1"/>
</dbReference>
<dbReference type="NCBIfam" id="TIGR00726">
    <property type="entry name" value="peptidoglycan editing factor PgeF"/>
    <property type="match status" value="1"/>
</dbReference>
<dbReference type="InterPro" id="IPR011324">
    <property type="entry name" value="Cytotoxic_necrot_fac-like_cat"/>
</dbReference>
<accession>A0A7W2F9F2</accession>
<evidence type="ECO:0000256" key="2">
    <source>
        <dbReference type="ARBA" id="ARBA00007353"/>
    </source>
</evidence>
<keyword evidence="4" id="KW-0479">Metal-binding</keyword>
<sequence>MPEHPSWLIPHWPGLPAGVGALSTTRRGGVSLAPYGDGAGGGGLNLGVHVNDTPAHVLQNRARLRAALPAEPAWLTQVHGTVVAGAAAVSAAQAAGADSCAGAPEADASIATAPAVVCAVMTADCLPVLFCDRAGTVVAAAHAGWRGLAGGVLGRTVAAMRAAGADDILAWLGPAIGPSQFEVGADVLEAFLDGAASEQGRRLVRAAFQSRPGPPGKYLADIYALARHILRGDGVEQVAGGEYCTVTEASRFYSYRRDGVTGRQASLVWLK</sequence>
<proteinExistence type="inferred from homology"/>
<dbReference type="GO" id="GO:0005507">
    <property type="term" value="F:copper ion binding"/>
    <property type="evidence" value="ECO:0007669"/>
    <property type="project" value="TreeGrafter"/>
</dbReference>
<dbReference type="InterPro" id="IPR038371">
    <property type="entry name" value="Cu_polyphenol_OxRdtase_sf"/>
</dbReference>